<dbReference type="EMBL" id="JAPIUZ010000001">
    <property type="protein sequence ID" value="MCX2562465.1"/>
    <property type="molecule type" value="Genomic_DNA"/>
</dbReference>
<dbReference type="InterPro" id="IPR052211">
    <property type="entry name" value="Cpx_auxiliary_protein"/>
</dbReference>
<feature type="chain" id="PRO_5045646004" evidence="5">
    <location>
        <begin position="20"/>
        <end position="162"/>
    </location>
</feature>
<sequence length="162" mass="18223">MTFKKGFLAVLAVSGFALAAQSASAQACPPPMMHHGMGPGPGPDFFMGADLTKKQHKQIDAIFKKAHNQEEGDQSREAERDLHTQIQDLLSQPGKLDRDKIASLQQQLATIRAQRDMQHLDVMEQIHDVLTPEQLTQIKDRETKERALMDQLHQLRHPDVTK</sequence>
<name>A0ABT3QB03_9PROT</name>
<keyword evidence="7" id="KW-1185">Reference proteome</keyword>
<reference evidence="6 7" key="1">
    <citation type="submission" date="2022-11" db="EMBL/GenBank/DDBJ databases">
        <title>Genome sequencing of Acetobacter type strain.</title>
        <authorList>
            <person name="Heo J."/>
            <person name="Lee D."/>
            <person name="Han B.-H."/>
            <person name="Hong S.-B."/>
            <person name="Kwon S.-W."/>
        </authorList>
    </citation>
    <scope>NUCLEOTIDE SEQUENCE [LARGE SCALE GENOMIC DNA]</scope>
    <source>
        <strain evidence="6 7">KACC 21253</strain>
    </source>
</reference>
<comment type="caution">
    <text evidence="6">The sequence shown here is derived from an EMBL/GenBank/DDBJ whole genome shotgun (WGS) entry which is preliminary data.</text>
</comment>
<evidence type="ECO:0000256" key="4">
    <source>
        <dbReference type="ARBA" id="ARBA00022764"/>
    </source>
</evidence>
<keyword evidence="3 5" id="KW-0732">Signal</keyword>
<comment type="similarity">
    <text evidence="2">Belongs to the CpxP/Spy family.</text>
</comment>
<dbReference type="PANTHER" id="PTHR38102:SF1">
    <property type="entry name" value="PERIPLASMIC CHAPERONE SPY"/>
    <property type="match status" value="1"/>
</dbReference>
<dbReference type="PROSITE" id="PS51257">
    <property type="entry name" value="PROKAR_LIPOPROTEIN"/>
    <property type="match status" value="1"/>
</dbReference>
<evidence type="ECO:0000256" key="3">
    <source>
        <dbReference type="ARBA" id="ARBA00022729"/>
    </source>
</evidence>
<proteinExistence type="inferred from homology"/>
<evidence type="ECO:0000313" key="6">
    <source>
        <dbReference type="EMBL" id="MCX2562465.1"/>
    </source>
</evidence>
<evidence type="ECO:0000256" key="2">
    <source>
        <dbReference type="ARBA" id="ARBA00008441"/>
    </source>
</evidence>
<dbReference type="InterPro" id="IPR012899">
    <property type="entry name" value="LTXXQ"/>
</dbReference>
<dbReference type="Gene3D" id="1.20.120.1490">
    <property type="match status" value="1"/>
</dbReference>
<dbReference type="RefSeq" id="WP_086635541.1">
    <property type="nucleotide sequence ID" value="NZ_JAERKX010000001.1"/>
</dbReference>
<feature type="signal peptide" evidence="5">
    <location>
        <begin position="1"/>
        <end position="19"/>
    </location>
</feature>
<organism evidence="6 7">
    <name type="scientific">Acetobacter thailandicus</name>
    <dbReference type="NCBI Taxonomy" id="1502842"/>
    <lineage>
        <taxon>Bacteria</taxon>
        <taxon>Pseudomonadati</taxon>
        <taxon>Pseudomonadota</taxon>
        <taxon>Alphaproteobacteria</taxon>
        <taxon>Acetobacterales</taxon>
        <taxon>Acetobacteraceae</taxon>
        <taxon>Acetobacter</taxon>
    </lineage>
</organism>
<dbReference type="CDD" id="cd09916">
    <property type="entry name" value="CpxP_like"/>
    <property type="match status" value="1"/>
</dbReference>
<evidence type="ECO:0000256" key="1">
    <source>
        <dbReference type="ARBA" id="ARBA00004418"/>
    </source>
</evidence>
<protein>
    <submittedName>
        <fullName evidence="6">Spy/CpxP family protein refolding chaperone</fullName>
    </submittedName>
</protein>
<dbReference type="PANTHER" id="PTHR38102">
    <property type="entry name" value="PERIPLASMIC CHAPERONE SPY"/>
    <property type="match status" value="1"/>
</dbReference>
<dbReference type="Pfam" id="PF07813">
    <property type="entry name" value="LTXXQ"/>
    <property type="match status" value="1"/>
</dbReference>
<accession>A0ABT3QB03</accession>
<evidence type="ECO:0000256" key="5">
    <source>
        <dbReference type="SAM" id="SignalP"/>
    </source>
</evidence>
<gene>
    <name evidence="6" type="ORF">OQ497_00565</name>
</gene>
<evidence type="ECO:0000313" key="7">
    <source>
        <dbReference type="Proteomes" id="UP001301152"/>
    </source>
</evidence>
<comment type="subcellular location">
    <subcellularLocation>
        <location evidence="1">Periplasm</location>
    </subcellularLocation>
</comment>
<dbReference type="Proteomes" id="UP001301152">
    <property type="component" value="Unassembled WGS sequence"/>
</dbReference>
<keyword evidence="4" id="KW-0574">Periplasm</keyword>